<name>A0AA38RVD4_9PEZI</name>
<dbReference type="GO" id="GO:0008270">
    <property type="term" value="F:zinc ion binding"/>
    <property type="evidence" value="ECO:0007669"/>
    <property type="project" value="UniProtKB-KW"/>
</dbReference>
<dbReference type="Pfam" id="PF01753">
    <property type="entry name" value="zf-MYND"/>
    <property type="match status" value="1"/>
</dbReference>
<reference evidence="7" key="1">
    <citation type="submission" date="2022-07" db="EMBL/GenBank/DDBJ databases">
        <title>Fungi with potential for degradation of polypropylene.</title>
        <authorList>
            <person name="Gostincar C."/>
        </authorList>
    </citation>
    <scope>NUCLEOTIDE SEQUENCE</scope>
    <source>
        <strain evidence="7">EXF-13308</strain>
    </source>
</reference>
<dbReference type="GO" id="GO:0005634">
    <property type="term" value="C:nucleus"/>
    <property type="evidence" value="ECO:0007669"/>
    <property type="project" value="TreeGrafter"/>
</dbReference>
<dbReference type="PROSITE" id="PS50865">
    <property type="entry name" value="ZF_MYND_2"/>
    <property type="match status" value="1"/>
</dbReference>
<proteinExistence type="predicted"/>
<dbReference type="PANTHER" id="PTHR10237">
    <property type="entry name" value="DEFORMED EPIDERMAL AUTOREGULATORY FACTOR 1 HOMOLOG SUPPRESSIN"/>
    <property type="match status" value="1"/>
</dbReference>
<evidence type="ECO:0000313" key="7">
    <source>
        <dbReference type="EMBL" id="KAJ9148687.1"/>
    </source>
</evidence>
<evidence type="ECO:0000259" key="6">
    <source>
        <dbReference type="PROSITE" id="PS50865"/>
    </source>
</evidence>
<keyword evidence="1" id="KW-0479">Metal-binding</keyword>
<comment type="caution">
    <text evidence="7">The sequence shown here is derived from an EMBL/GenBank/DDBJ whole genome shotgun (WGS) entry which is preliminary data.</text>
</comment>
<keyword evidence="3" id="KW-0862">Zinc</keyword>
<evidence type="ECO:0000256" key="2">
    <source>
        <dbReference type="ARBA" id="ARBA00022771"/>
    </source>
</evidence>
<evidence type="ECO:0000256" key="3">
    <source>
        <dbReference type="ARBA" id="ARBA00022833"/>
    </source>
</evidence>
<dbReference type="InterPro" id="IPR002893">
    <property type="entry name" value="Znf_MYND"/>
</dbReference>
<dbReference type="Gene3D" id="6.10.140.2220">
    <property type="match status" value="1"/>
</dbReference>
<dbReference type="InterPro" id="IPR027974">
    <property type="entry name" value="DUF4470"/>
</dbReference>
<evidence type="ECO:0000313" key="8">
    <source>
        <dbReference type="Proteomes" id="UP001174694"/>
    </source>
</evidence>
<dbReference type="GO" id="GO:0000981">
    <property type="term" value="F:DNA-binding transcription factor activity, RNA polymerase II-specific"/>
    <property type="evidence" value="ECO:0007669"/>
    <property type="project" value="TreeGrafter"/>
</dbReference>
<dbReference type="EMBL" id="JANBVO010000012">
    <property type="protein sequence ID" value="KAJ9148687.1"/>
    <property type="molecule type" value="Genomic_DNA"/>
</dbReference>
<sequence length="1224" mass="135020">MLTSTIADPHRSFYPIGNTPAFSLTRSLPQGVPADILLLGCGDVRNILFTTYSEQGFPPRRLDFTCCDSEGGIIARNVVLLSFLVDGVPESDRDALWNIYYHLYLDGHSLAVLKTQVEKLLVVATTMDDWRRSKYGSLLRFCDQATFDDFRALLVKYDIGTASPDRPGYRAAFTKHIKQAVESREKMISSNLLIATIRSSAPLVVPIPDEVGKAFDRFWETGVVDADAPAVKHPNPMFAASMSEHTVLHYLTDTVLGFHLVTAYAALAELSPLHPRPDRDTGDLKSVQAAKIQFEAWSHAFEQAVADGNALVRFVCAEALVFSQTLQSCLSTGRMTANWHRRQFDMRILTLDEVEYSPRCPAPRLFDIVDTSNIADHLGALVILMCAAPLLKNTPSATVYTEVLSSKEESAKKTFENLLSGHAATMNLLLGVSPVEYWTNATAVANIDEIVVGLDSRGRVPGTEPLHTRLAWKRANWFSGRGEDFPPLDVSPLDLASLLYAIYEEMILFENVEKLNGRATTEEKMRLAAKTAYPLYHHGTFAALLRYIQLRVRTEWLDMVPRLLAKISQNKSMGLGWINLQEFLAYNTIWNVAPRASFVNETKRGPHGGVVGPWKSVPDVVALTLVVPRSNVDRLVADITDAPPPRVFQISMESGERMWLSVFAGMQMAFGQVTPRGNRRSDDFSITVEEDEEGWLGQAPLVVTVYVPTAGLQLEPLTARIVLHIQGITMHDVSLQATNSRMYVYEATLRDEAHVFITKHMPNQAGYPRVCDAVKPPGDGQEPADGNPRSIIPKVDAEAGQIAAVIGHVDIRSEQAKELLTEKAPIELKQPSPFIIDIVFGKNELVIPIHFPIPIEKEGAKTRIARKSSYIEVIAPFADPATASSISDFVFPTILAPPGPPVTLNTPHVNLDTLPILDITDKPRLKWLSTLTSLAFSARERRIRNETQQSTDTGIAESPRVNFKESLFTIFMLASGLQGGQSGLFALREPAGGRGIHMLVFASALRLDAASASVALDAAVLPLTHEMLRDPDVEAFLLLLRSLDMVSVTVDPAELRLWKKNLPALAERCRTWSHAPECEYSRPGATIPLSLDAGAPLLCSCGEGRLPPAFTALPDWEVAAARSTRIAISPVFPSPFAEALQFSDGSSVVGSAPDEETPPTGEPQAAGSDTEADRRCRNCGATRERERGGPLRRCTRCRVARYCSPECQRKDWRKHRMECQEVDE</sequence>
<feature type="domain" description="MYND-type" evidence="6">
    <location>
        <begin position="1176"/>
        <end position="1219"/>
    </location>
</feature>
<dbReference type="Pfam" id="PF14737">
    <property type="entry name" value="DUF4470"/>
    <property type="match status" value="1"/>
</dbReference>
<dbReference type="InterPro" id="IPR024119">
    <property type="entry name" value="TF_DEAF-1"/>
</dbReference>
<keyword evidence="8" id="KW-1185">Reference proteome</keyword>
<evidence type="ECO:0000256" key="1">
    <source>
        <dbReference type="ARBA" id="ARBA00022723"/>
    </source>
</evidence>
<protein>
    <submittedName>
        <fullName evidence="7">MYND finger family protein</fullName>
    </submittedName>
</protein>
<feature type="region of interest" description="Disordered" evidence="5">
    <location>
        <begin position="1145"/>
        <end position="1175"/>
    </location>
</feature>
<keyword evidence="2 4" id="KW-0863">Zinc-finger</keyword>
<evidence type="ECO:0000256" key="5">
    <source>
        <dbReference type="SAM" id="MobiDB-lite"/>
    </source>
</evidence>
<gene>
    <name evidence="7" type="ORF">NKR23_g4911</name>
</gene>
<organism evidence="7 8">
    <name type="scientific">Pleurostoma richardsiae</name>
    <dbReference type="NCBI Taxonomy" id="41990"/>
    <lineage>
        <taxon>Eukaryota</taxon>
        <taxon>Fungi</taxon>
        <taxon>Dikarya</taxon>
        <taxon>Ascomycota</taxon>
        <taxon>Pezizomycotina</taxon>
        <taxon>Sordariomycetes</taxon>
        <taxon>Sordariomycetidae</taxon>
        <taxon>Calosphaeriales</taxon>
        <taxon>Pleurostomataceae</taxon>
        <taxon>Pleurostoma</taxon>
    </lineage>
</organism>
<dbReference type="PROSITE" id="PS01360">
    <property type="entry name" value="ZF_MYND_1"/>
    <property type="match status" value="1"/>
</dbReference>
<dbReference type="AlphaFoldDB" id="A0AA38RVD4"/>
<accession>A0AA38RVD4</accession>
<evidence type="ECO:0000256" key="4">
    <source>
        <dbReference type="PROSITE-ProRule" id="PRU00134"/>
    </source>
</evidence>
<dbReference type="SUPFAM" id="SSF144232">
    <property type="entry name" value="HIT/MYND zinc finger-like"/>
    <property type="match status" value="1"/>
</dbReference>
<dbReference type="PANTHER" id="PTHR10237:SF15">
    <property type="entry name" value="LD37257P"/>
    <property type="match status" value="1"/>
</dbReference>
<dbReference type="Proteomes" id="UP001174694">
    <property type="component" value="Unassembled WGS sequence"/>
</dbReference>